<gene>
    <name evidence="1" type="ORF">Tco_0894870</name>
</gene>
<evidence type="ECO:0000313" key="1">
    <source>
        <dbReference type="EMBL" id="GJT24933.1"/>
    </source>
</evidence>
<accession>A0ABQ5CFL2</accession>
<organism evidence="1 2">
    <name type="scientific">Tanacetum coccineum</name>
    <dbReference type="NCBI Taxonomy" id="301880"/>
    <lineage>
        <taxon>Eukaryota</taxon>
        <taxon>Viridiplantae</taxon>
        <taxon>Streptophyta</taxon>
        <taxon>Embryophyta</taxon>
        <taxon>Tracheophyta</taxon>
        <taxon>Spermatophyta</taxon>
        <taxon>Magnoliopsida</taxon>
        <taxon>eudicotyledons</taxon>
        <taxon>Gunneridae</taxon>
        <taxon>Pentapetalae</taxon>
        <taxon>asterids</taxon>
        <taxon>campanulids</taxon>
        <taxon>Asterales</taxon>
        <taxon>Asteraceae</taxon>
        <taxon>Asteroideae</taxon>
        <taxon>Anthemideae</taxon>
        <taxon>Anthemidinae</taxon>
        <taxon>Tanacetum</taxon>
    </lineage>
</organism>
<reference evidence="1" key="2">
    <citation type="submission" date="2022-01" db="EMBL/GenBank/DDBJ databases">
        <authorList>
            <person name="Yamashiro T."/>
            <person name="Shiraishi A."/>
            <person name="Satake H."/>
            <person name="Nakayama K."/>
        </authorList>
    </citation>
    <scope>NUCLEOTIDE SEQUENCE</scope>
</reference>
<name>A0ABQ5CFL2_9ASTR</name>
<reference evidence="1" key="1">
    <citation type="journal article" date="2022" name="Int. J. Mol. Sci.">
        <title>Draft Genome of Tanacetum Coccineum: Genomic Comparison of Closely Related Tanacetum-Family Plants.</title>
        <authorList>
            <person name="Yamashiro T."/>
            <person name="Shiraishi A."/>
            <person name="Nakayama K."/>
            <person name="Satake H."/>
        </authorList>
    </citation>
    <scope>NUCLEOTIDE SEQUENCE</scope>
</reference>
<comment type="caution">
    <text evidence="1">The sequence shown here is derived from an EMBL/GenBank/DDBJ whole genome shotgun (WGS) entry which is preliminary data.</text>
</comment>
<protein>
    <submittedName>
        <fullName evidence="1">Uncharacterized protein</fullName>
    </submittedName>
</protein>
<keyword evidence="2" id="KW-1185">Reference proteome</keyword>
<proteinExistence type="predicted"/>
<dbReference type="Proteomes" id="UP001151760">
    <property type="component" value="Unassembled WGS sequence"/>
</dbReference>
<evidence type="ECO:0000313" key="2">
    <source>
        <dbReference type="Proteomes" id="UP001151760"/>
    </source>
</evidence>
<sequence>MEKEKNIENNEVVDKNVIELSELNTIEPKDVIVMKKEVKDGANDEPVRNVEEEITRDVIEELVEMPRTYVQRNPQEEDNKKEDMGGNFVIPCNIGGLKYTDALVDQGSDEDKKKPFILGTPFLTTDKFEIRFDKGTITLKSGKNKISFFKIPESLCRVKEGTENDIDPVAPTTTASRLILEWEERIKIHQEKEIEFNQ</sequence>
<dbReference type="EMBL" id="BQNB010014174">
    <property type="protein sequence ID" value="GJT24933.1"/>
    <property type="molecule type" value="Genomic_DNA"/>
</dbReference>